<keyword evidence="1" id="KW-0961">Cell wall biogenesis/degradation</keyword>
<keyword evidence="1" id="KW-0573">Peptidoglycan synthesis</keyword>
<dbReference type="PANTHER" id="PTHR38589">
    <property type="entry name" value="BLR0621 PROTEIN"/>
    <property type="match status" value="1"/>
</dbReference>
<dbReference type="PANTHER" id="PTHR38589:SF1">
    <property type="entry name" value="BLR0621 PROTEIN"/>
    <property type="match status" value="1"/>
</dbReference>
<dbReference type="PROSITE" id="PS52029">
    <property type="entry name" value="LD_TPASE"/>
    <property type="match status" value="1"/>
</dbReference>
<feature type="domain" description="L,D-TPase catalytic" evidence="2">
    <location>
        <begin position="3"/>
        <end position="172"/>
    </location>
</feature>
<reference evidence="3 4" key="1">
    <citation type="journal article" date="2020" name="Int. J. Syst. Evol. Microbiol.">
        <title>Novel acetic acid bacteria from cider fermentations: Acetobacter conturbans sp. nov. and Acetobacter fallax sp. nov.</title>
        <authorList>
            <person name="Sombolestani A.S."/>
            <person name="Cleenwerck I."/>
            <person name="Cnockaert M."/>
            <person name="Borremans W."/>
            <person name="Wieme A.D."/>
            <person name="De Vuyst L."/>
            <person name="Vandamme P."/>
        </authorList>
    </citation>
    <scope>NUCLEOTIDE SEQUENCE [LARGE SCALE GENOMIC DNA]</scope>
    <source>
        <strain evidence="3 4">LMG 23848</strain>
    </source>
</reference>
<evidence type="ECO:0000259" key="2">
    <source>
        <dbReference type="PROSITE" id="PS52029"/>
    </source>
</evidence>
<evidence type="ECO:0000313" key="4">
    <source>
        <dbReference type="Proteomes" id="UP000657200"/>
    </source>
</evidence>
<proteinExistence type="predicted"/>
<evidence type="ECO:0000313" key="3">
    <source>
        <dbReference type="EMBL" id="NHO40266.1"/>
    </source>
</evidence>
<organism evidence="3 4">
    <name type="scientific">Acetobacter ghanensis</name>
    <dbReference type="NCBI Taxonomy" id="431306"/>
    <lineage>
        <taxon>Bacteria</taxon>
        <taxon>Pseudomonadati</taxon>
        <taxon>Pseudomonadota</taxon>
        <taxon>Alphaproteobacteria</taxon>
        <taxon>Acetobacterales</taxon>
        <taxon>Acetobacteraceae</taxon>
        <taxon>Acetobacter</taxon>
    </lineage>
</organism>
<dbReference type="RefSeq" id="WP_059023856.1">
    <property type="nucleotide sequence ID" value="NZ_LN609302.1"/>
</dbReference>
<protein>
    <submittedName>
        <fullName evidence="3">L,D-transpeptidase family protein</fullName>
    </submittedName>
</protein>
<dbReference type="Proteomes" id="UP000657200">
    <property type="component" value="Unassembled WGS sequence"/>
</dbReference>
<dbReference type="Pfam" id="PF03734">
    <property type="entry name" value="YkuD"/>
    <property type="match status" value="1"/>
</dbReference>
<comment type="caution">
    <text evidence="3">The sequence shown here is derived from an EMBL/GenBank/DDBJ whole genome shotgun (WGS) entry which is preliminary data.</text>
</comment>
<comment type="pathway">
    <text evidence="1">Cell wall biogenesis; peptidoglycan biosynthesis.</text>
</comment>
<feature type="active site" description="Proton donor/acceptor" evidence="1">
    <location>
        <position position="134"/>
    </location>
</feature>
<keyword evidence="4" id="KW-1185">Reference proteome</keyword>
<dbReference type="EMBL" id="WOTE01000008">
    <property type="protein sequence ID" value="NHO40266.1"/>
    <property type="molecule type" value="Genomic_DNA"/>
</dbReference>
<feature type="active site" description="Nucleophile" evidence="1">
    <location>
        <position position="146"/>
    </location>
</feature>
<name>A0ABX0KKN8_9PROT</name>
<accession>A0ABX0KKN8</accession>
<evidence type="ECO:0000256" key="1">
    <source>
        <dbReference type="PROSITE-ProRule" id="PRU01373"/>
    </source>
</evidence>
<sequence length="172" mass="19123">MIIHVWPIAGSHSYAKLQCGRSIIPAVIGKNGLTTHKREGDLCTPVGHFTLRKVYYRADRIEPPVSALPVVPMTQHDGWCDDPTSLFYNQFITCPHPDRHEALWKEDHVYDLVVVIGYNDDPPIAGHGSAIFMHLQRPERTPTEGCVALTEQDLRAVLASGAKAITIHAPQE</sequence>
<keyword evidence="1" id="KW-0133">Cell shape</keyword>
<dbReference type="InterPro" id="IPR005490">
    <property type="entry name" value="LD_TPept_cat_dom"/>
</dbReference>
<gene>
    <name evidence="3" type="ORF">GOB80_11355</name>
</gene>